<proteinExistence type="predicted"/>
<dbReference type="NCBIfam" id="TIGR00099">
    <property type="entry name" value="Cof-subfamily"/>
    <property type="match status" value="1"/>
</dbReference>
<dbReference type="Gene3D" id="3.30.1240.10">
    <property type="match status" value="1"/>
</dbReference>
<dbReference type="PROSITE" id="PS01229">
    <property type="entry name" value="COF_2"/>
    <property type="match status" value="1"/>
</dbReference>
<dbReference type="InterPro" id="IPR023214">
    <property type="entry name" value="HAD_sf"/>
</dbReference>
<dbReference type="GO" id="GO:0005829">
    <property type="term" value="C:cytosol"/>
    <property type="evidence" value="ECO:0007669"/>
    <property type="project" value="TreeGrafter"/>
</dbReference>
<dbReference type="EMBL" id="FJNE01000002">
    <property type="protein sequence ID" value="CZQ85403.1"/>
    <property type="molecule type" value="Genomic_DNA"/>
</dbReference>
<dbReference type="GO" id="GO:0016791">
    <property type="term" value="F:phosphatase activity"/>
    <property type="evidence" value="ECO:0007669"/>
    <property type="project" value="UniProtKB-ARBA"/>
</dbReference>
<dbReference type="AlphaFoldDB" id="A0A143YD25"/>
<sequence length="271" mass="29945">MDIDGTLLNDQKEISEKTKDSLLRAQESGVKIVLASGRPLAAMLKFSKELNMEQHHGLLLSNNGACVTDCSTTETLFSQSISHEVGKEILAHLENFEVKPMIANNDYMYVNNVYDCMITAPPHGLKNIIEYESRSGNFKLCEVDNLAAFVDFPLYKILIAGEPDYLSQNWKEIMRPFEGRVNGFFSAPFYFEFADKGIDKAYALDKSLQPLGIKPENVISFGDGENDTSIIAYAGIGVAMGNAIDSLKESANEITLSNNVDGIAHLLAKYL</sequence>
<organism evidence="1 2">
    <name type="scientific">Trichococcus palustris</name>
    <dbReference type="NCBI Taxonomy" id="140314"/>
    <lineage>
        <taxon>Bacteria</taxon>
        <taxon>Bacillati</taxon>
        <taxon>Bacillota</taxon>
        <taxon>Bacilli</taxon>
        <taxon>Lactobacillales</taxon>
        <taxon>Carnobacteriaceae</taxon>
        <taxon>Trichococcus</taxon>
    </lineage>
</organism>
<dbReference type="Gene3D" id="3.40.50.1000">
    <property type="entry name" value="HAD superfamily/HAD-like"/>
    <property type="match status" value="1"/>
</dbReference>
<dbReference type="InterPro" id="IPR006379">
    <property type="entry name" value="HAD-SF_hydro_IIB"/>
</dbReference>
<keyword evidence="2" id="KW-1185">Reference proteome</keyword>
<dbReference type="PANTHER" id="PTHR10000:SF8">
    <property type="entry name" value="HAD SUPERFAMILY HYDROLASE-LIKE, TYPE 3"/>
    <property type="match status" value="1"/>
</dbReference>
<dbReference type="CDD" id="cd07516">
    <property type="entry name" value="HAD_Pase"/>
    <property type="match status" value="1"/>
</dbReference>
<evidence type="ECO:0000313" key="1">
    <source>
        <dbReference type="EMBL" id="CZQ85403.1"/>
    </source>
</evidence>
<reference evidence="1 2" key="1">
    <citation type="submission" date="2016-02" db="EMBL/GenBank/DDBJ databases">
        <authorList>
            <person name="Wen L."/>
            <person name="He K."/>
            <person name="Yang H."/>
        </authorList>
    </citation>
    <scope>NUCLEOTIDE SEQUENCE [LARGE SCALE GENOMIC DNA]</scope>
    <source>
        <strain evidence="1">Trichococcus palustris</strain>
    </source>
</reference>
<accession>A0A143YD25</accession>
<dbReference type="Pfam" id="PF08282">
    <property type="entry name" value="Hydrolase_3"/>
    <property type="match status" value="1"/>
</dbReference>
<dbReference type="SFLD" id="SFLDS00003">
    <property type="entry name" value="Haloacid_Dehalogenase"/>
    <property type="match status" value="1"/>
</dbReference>
<dbReference type="SFLD" id="SFLDG01140">
    <property type="entry name" value="C2.B:_Phosphomannomutase_and_P"/>
    <property type="match status" value="1"/>
</dbReference>
<dbReference type="InterPro" id="IPR036412">
    <property type="entry name" value="HAD-like_sf"/>
</dbReference>
<evidence type="ECO:0000313" key="2">
    <source>
        <dbReference type="Proteomes" id="UP000242754"/>
    </source>
</evidence>
<dbReference type="GO" id="GO:0000287">
    <property type="term" value="F:magnesium ion binding"/>
    <property type="evidence" value="ECO:0007669"/>
    <property type="project" value="TreeGrafter"/>
</dbReference>
<protein>
    <submittedName>
        <fullName evidence="1">Cof protein</fullName>
    </submittedName>
</protein>
<dbReference type="PANTHER" id="PTHR10000">
    <property type="entry name" value="PHOSPHOSERINE PHOSPHATASE"/>
    <property type="match status" value="1"/>
</dbReference>
<dbReference type="SUPFAM" id="SSF56784">
    <property type="entry name" value="HAD-like"/>
    <property type="match status" value="1"/>
</dbReference>
<dbReference type="STRING" id="140314.SAMN04488076_101112"/>
<dbReference type="InterPro" id="IPR000150">
    <property type="entry name" value="Cof"/>
</dbReference>
<gene>
    <name evidence="1" type="ORF">Tpal_628</name>
</gene>
<dbReference type="NCBIfam" id="TIGR01484">
    <property type="entry name" value="HAD-SF-IIB"/>
    <property type="match status" value="1"/>
</dbReference>
<name>A0A143YD25_9LACT</name>
<dbReference type="Proteomes" id="UP000242754">
    <property type="component" value="Unassembled WGS sequence"/>
</dbReference>